<feature type="compositionally biased region" description="Basic and acidic residues" evidence="1">
    <location>
        <begin position="23"/>
        <end position="32"/>
    </location>
</feature>
<comment type="caution">
    <text evidence="2">The sequence shown here is derived from an EMBL/GenBank/DDBJ whole genome shotgun (WGS) entry which is preliminary data.</text>
</comment>
<dbReference type="RefSeq" id="WP_002652520.1">
    <property type="nucleotide sequence ID" value="NZ_CH672376.1"/>
</dbReference>
<evidence type="ECO:0000256" key="1">
    <source>
        <dbReference type="SAM" id="MobiDB-lite"/>
    </source>
</evidence>
<proteinExistence type="predicted"/>
<dbReference type="Proteomes" id="UP000004358">
    <property type="component" value="Unassembled WGS sequence"/>
</dbReference>
<evidence type="ECO:0000313" key="2">
    <source>
        <dbReference type="EMBL" id="EAQ81331.1"/>
    </source>
</evidence>
<feature type="compositionally biased region" description="Basic residues" evidence="1">
    <location>
        <begin position="34"/>
        <end position="56"/>
    </location>
</feature>
<name>A3ZQ58_9BACT</name>
<protein>
    <submittedName>
        <fullName evidence="2">Uncharacterized protein</fullName>
    </submittedName>
</protein>
<dbReference type="EMBL" id="AANZ01000005">
    <property type="protein sequence ID" value="EAQ81331.1"/>
    <property type="molecule type" value="Genomic_DNA"/>
</dbReference>
<evidence type="ECO:0000313" key="3">
    <source>
        <dbReference type="Proteomes" id="UP000004358"/>
    </source>
</evidence>
<dbReference type="HOGENOM" id="CLU_3010340_0_0_0"/>
<feature type="region of interest" description="Disordered" evidence="1">
    <location>
        <begin position="13"/>
        <end position="56"/>
    </location>
</feature>
<reference evidence="2 3" key="1">
    <citation type="submission" date="2006-02" db="EMBL/GenBank/DDBJ databases">
        <authorList>
            <person name="Amann R."/>
            <person name="Ferriera S."/>
            <person name="Johnson J."/>
            <person name="Kravitz S."/>
            <person name="Halpern A."/>
            <person name="Remington K."/>
            <person name="Beeson K."/>
            <person name="Tran B."/>
            <person name="Rogers Y.-H."/>
            <person name="Friedman R."/>
            <person name="Venter J.C."/>
        </authorList>
    </citation>
    <scope>NUCLEOTIDE SEQUENCE [LARGE SCALE GENOMIC DNA]</scope>
    <source>
        <strain evidence="2 3">DSM 3645</strain>
    </source>
</reference>
<dbReference type="AlphaFoldDB" id="A3ZQ58"/>
<sequence>MSIIRLGSNQKYSSGWESAFGKEPAKKSDTSAKKTAKSAKKKSAKAAVKKTAKKKK</sequence>
<gene>
    <name evidence="2" type="ORF">DSM3645_23106</name>
</gene>
<organism evidence="2 3">
    <name type="scientific">Blastopirellula marina DSM 3645</name>
    <dbReference type="NCBI Taxonomy" id="314230"/>
    <lineage>
        <taxon>Bacteria</taxon>
        <taxon>Pseudomonadati</taxon>
        <taxon>Planctomycetota</taxon>
        <taxon>Planctomycetia</taxon>
        <taxon>Pirellulales</taxon>
        <taxon>Pirellulaceae</taxon>
        <taxon>Blastopirellula</taxon>
    </lineage>
</organism>
<accession>A3ZQ58</accession>